<organism evidence="7">
    <name type="scientific">Caldilineaceae bacterium SB0662_bin_9</name>
    <dbReference type="NCBI Taxonomy" id="2605258"/>
    <lineage>
        <taxon>Bacteria</taxon>
        <taxon>Bacillati</taxon>
        <taxon>Chloroflexota</taxon>
        <taxon>Caldilineae</taxon>
        <taxon>Caldilineales</taxon>
        <taxon>Caldilineaceae</taxon>
    </lineage>
</organism>
<dbReference type="PANTHER" id="PTHR34858">
    <property type="entry name" value="CYSO-CYSTEINE PEPTIDASE"/>
    <property type="match status" value="1"/>
</dbReference>
<dbReference type="EMBL" id="VXPY01000093">
    <property type="protein sequence ID" value="MYD91236.1"/>
    <property type="molecule type" value="Genomic_DNA"/>
</dbReference>
<keyword evidence="5" id="KW-0482">Metalloprotease</keyword>
<reference evidence="7" key="1">
    <citation type="submission" date="2019-09" db="EMBL/GenBank/DDBJ databases">
        <title>Characterisation of the sponge microbiome using genome-centric metagenomics.</title>
        <authorList>
            <person name="Engelberts J.P."/>
            <person name="Robbins S.J."/>
            <person name="De Goeij J.M."/>
            <person name="Aranda M."/>
            <person name="Bell S.C."/>
            <person name="Webster N.S."/>
        </authorList>
    </citation>
    <scope>NUCLEOTIDE SEQUENCE</scope>
    <source>
        <strain evidence="7">SB0662_bin_9</strain>
    </source>
</reference>
<feature type="domain" description="MPN" evidence="6">
    <location>
        <begin position="5"/>
        <end position="139"/>
    </location>
</feature>
<evidence type="ECO:0000256" key="2">
    <source>
        <dbReference type="ARBA" id="ARBA00022723"/>
    </source>
</evidence>
<name>A0A6B1DW65_9CHLR</name>
<dbReference type="Pfam" id="PF14464">
    <property type="entry name" value="Prok-JAB"/>
    <property type="match status" value="1"/>
</dbReference>
<proteinExistence type="predicted"/>
<comment type="caution">
    <text evidence="7">The sequence shown here is derived from an EMBL/GenBank/DDBJ whole genome shotgun (WGS) entry which is preliminary data.</text>
</comment>
<dbReference type="InterPro" id="IPR037518">
    <property type="entry name" value="MPN"/>
</dbReference>
<dbReference type="PROSITE" id="PS50249">
    <property type="entry name" value="MPN"/>
    <property type="match status" value="1"/>
</dbReference>
<keyword evidence="3" id="KW-0378">Hydrolase</keyword>
<evidence type="ECO:0000313" key="7">
    <source>
        <dbReference type="EMBL" id="MYD91236.1"/>
    </source>
</evidence>
<accession>A0A6B1DW65</accession>
<dbReference type="InterPro" id="IPR028090">
    <property type="entry name" value="JAB_dom_prok"/>
</dbReference>
<keyword evidence="2" id="KW-0479">Metal-binding</keyword>
<dbReference type="AlphaFoldDB" id="A0A6B1DW65"/>
<evidence type="ECO:0000256" key="5">
    <source>
        <dbReference type="ARBA" id="ARBA00023049"/>
    </source>
</evidence>
<evidence type="ECO:0000259" key="6">
    <source>
        <dbReference type="PROSITE" id="PS50249"/>
    </source>
</evidence>
<dbReference type="Gene3D" id="3.40.140.10">
    <property type="entry name" value="Cytidine Deaminase, domain 2"/>
    <property type="match status" value="1"/>
</dbReference>
<evidence type="ECO:0000256" key="1">
    <source>
        <dbReference type="ARBA" id="ARBA00022670"/>
    </source>
</evidence>
<keyword evidence="1" id="KW-0645">Protease</keyword>
<dbReference type="GO" id="GO:0006508">
    <property type="term" value="P:proteolysis"/>
    <property type="evidence" value="ECO:0007669"/>
    <property type="project" value="UniProtKB-KW"/>
</dbReference>
<dbReference type="InterPro" id="IPR051929">
    <property type="entry name" value="VirAsm_ModProt"/>
</dbReference>
<protein>
    <submittedName>
        <fullName evidence="7">M67 family metallopeptidase</fullName>
    </submittedName>
</protein>
<dbReference type="GO" id="GO:0008235">
    <property type="term" value="F:metalloexopeptidase activity"/>
    <property type="evidence" value="ECO:0007669"/>
    <property type="project" value="TreeGrafter"/>
</dbReference>
<sequence length="200" mass="22580">MTRELVLPFSLQLQIIDQSLAGKPEEICGIVRGRDRQATALVPSRNVAEERTINYLVEPSVLMQQFAFEDAGDSMVAIYHSHPESAAYPSATDAWTAAYPESVYLICSLEVLQPVIRGFELLDIEADFDLTAFKQQTSFYETRPGLFAWYRAAGTPLPQALDRTCFPARDPFYVVWFQPDPADEPEVRVVCIGEFRIKSH</sequence>
<gene>
    <name evidence="7" type="ORF">F4Y08_13015</name>
</gene>
<dbReference type="CDD" id="cd08070">
    <property type="entry name" value="MPN_like"/>
    <property type="match status" value="1"/>
</dbReference>
<evidence type="ECO:0000256" key="3">
    <source>
        <dbReference type="ARBA" id="ARBA00022801"/>
    </source>
</evidence>
<evidence type="ECO:0000256" key="4">
    <source>
        <dbReference type="ARBA" id="ARBA00022833"/>
    </source>
</evidence>
<dbReference type="PANTHER" id="PTHR34858:SF1">
    <property type="entry name" value="CYSO-CYSTEINE PEPTIDASE"/>
    <property type="match status" value="1"/>
</dbReference>
<keyword evidence="4" id="KW-0862">Zinc</keyword>
<dbReference type="GO" id="GO:0008270">
    <property type="term" value="F:zinc ion binding"/>
    <property type="evidence" value="ECO:0007669"/>
    <property type="project" value="TreeGrafter"/>
</dbReference>
<dbReference type="SUPFAM" id="SSF102712">
    <property type="entry name" value="JAB1/MPN domain"/>
    <property type="match status" value="1"/>
</dbReference>